<dbReference type="AlphaFoldDB" id="A0A9E7H924"/>
<evidence type="ECO:0000256" key="1">
    <source>
        <dbReference type="SAM" id="MobiDB-lite"/>
    </source>
</evidence>
<gene>
    <name evidence="2" type="ORF">MUK42_33860</name>
</gene>
<dbReference type="Proteomes" id="UP001055439">
    <property type="component" value="Chromosome 8"/>
</dbReference>
<sequence>MKPMGGYLNHHSGRVSRPCHHARRIIRPPLFPTDPVALSPSLPYLWVGRNTESIRGGEKRRVKGEGEGLTGESEHRVGTRNDMMALLFPLRAHFSSCQPYLLLLLNSYLQPRL</sequence>
<dbReference type="EMBL" id="CP097510">
    <property type="protein sequence ID" value="URE25722.1"/>
    <property type="molecule type" value="Genomic_DNA"/>
</dbReference>
<reference evidence="2" key="1">
    <citation type="submission" date="2022-05" db="EMBL/GenBank/DDBJ databases">
        <title>The Musa troglodytarum L. genome provides insights into the mechanism of non-climacteric behaviour and enrichment of carotenoids.</title>
        <authorList>
            <person name="Wang J."/>
        </authorList>
    </citation>
    <scope>NUCLEOTIDE SEQUENCE</scope>
    <source>
        <tissue evidence="2">Leaf</tissue>
    </source>
</reference>
<evidence type="ECO:0000313" key="2">
    <source>
        <dbReference type="EMBL" id="URE25722.1"/>
    </source>
</evidence>
<dbReference type="OrthoDB" id="411584at2759"/>
<proteinExistence type="predicted"/>
<name>A0A9E7H924_9LILI</name>
<protein>
    <submittedName>
        <fullName evidence="2">Uncharacterized protein</fullName>
    </submittedName>
</protein>
<organism evidence="2 3">
    <name type="scientific">Musa troglodytarum</name>
    <name type="common">fe'i banana</name>
    <dbReference type="NCBI Taxonomy" id="320322"/>
    <lineage>
        <taxon>Eukaryota</taxon>
        <taxon>Viridiplantae</taxon>
        <taxon>Streptophyta</taxon>
        <taxon>Embryophyta</taxon>
        <taxon>Tracheophyta</taxon>
        <taxon>Spermatophyta</taxon>
        <taxon>Magnoliopsida</taxon>
        <taxon>Liliopsida</taxon>
        <taxon>Zingiberales</taxon>
        <taxon>Musaceae</taxon>
        <taxon>Musa</taxon>
    </lineage>
</organism>
<feature type="region of interest" description="Disordered" evidence="1">
    <location>
        <begin position="56"/>
        <end position="75"/>
    </location>
</feature>
<evidence type="ECO:0000313" key="3">
    <source>
        <dbReference type="Proteomes" id="UP001055439"/>
    </source>
</evidence>
<keyword evidence="3" id="KW-1185">Reference proteome</keyword>
<accession>A0A9E7H924</accession>